<evidence type="ECO:0000256" key="2">
    <source>
        <dbReference type="ARBA" id="ARBA00022649"/>
    </source>
</evidence>
<dbReference type="PANTHER" id="PTHR33755">
    <property type="entry name" value="TOXIN PARE1-RELATED"/>
    <property type="match status" value="1"/>
</dbReference>
<dbReference type="InterPro" id="IPR035093">
    <property type="entry name" value="RelE/ParE_toxin_dom_sf"/>
</dbReference>
<dbReference type="Pfam" id="PF05016">
    <property type="entry name" value="ParE_toxin"/>
    <property type="match status" value="1"/>
</dbReference>
<evidence type="ECO:0000313" key="5">
    <source>
        <dbReference type="Proteomes" id="UP000596387"/>
    </source>
</evidence>
<geneLocation type="plasmid" evidence="4 5">
    <name>p-SCP2</name>
</geneLocation>
<accession>A0ABX7FGH4</accession>
<dbReference type="InterPro" id="IPR051803">
    <property type="entry name" value="TA_system_RelE-like_toxin"/>
</dbReference>
<evidence type="ECO:0000256" key="1">
    <source>
        <dbReference type="ARBA" id="ARBA00006226"/>
    </source>
</evidence>
<organism evidence="4 5">
    <name type="scientific">Ponticoccus alexandrii</name>
    <dbReference type="NCBI Taxonomy" id="1943633"/>
    <lineage>
        <taxon>Bacteria</taxon>
        <taxon>Pseudomonadati</taxon>
        <taxon>Pseudomonadota</taxon>
        <taxon>Alphaproteobacteria</taxon>
        <taxon>Rhodobacterales</taxon>
        <taxon>Roseobacteraceae</taxon>
        <taxon>Ponticoccus</taxon>
    </lineage>
</organism>
<evidence type="ECO:0000313" key="4">
    <source>
        <dbReference type="EMBL" id="QRF68769.1"/>
    </source>
</evidence>
<keyword evidence="5" id="KW-1185">Reference proteome</keyword>
<dbReference type="PANTHER" id="PTHR33755:SF9">
    <property type="entry name" value="TOXIN PARE1"/>
    <property type="match status" value="1"/>
</dbReference>
<keyword evidence="2" id="KW-1277">Toxin-antitoxin system</keyword>
<protein>
    <recommendedName>
        <fullName evidence="3">Toxin</fullName>
    </recommendedName>
</protein>
<reference evidence="4 5" key="1">
    <citation type="submission" date="2019-12" db="EMBL/GenBank/DDBJ databases">
        <title>Complete Genome Sequence of a Quorum-Sensing Bacterium,Rhodobacteraceae bacterium C31, Isolated from a marine microalgae symbiotic bacteria.</title>
        <authorList>
            <person name="Zhang Y."/>
        </authorList>
    </citation>
    <scope>NUCLEOTIDE SEQUENCE [LARGE SCALE GENOMIC DNA]</scope>
    <source>
        <strain evidence="4 5">C31</strain>
        <plasmid evidence="4 5">p-SCP2</plasmid>
    </source>
</reference>
<sequence length="102" mass="11777">MPKNSRWVIRPAAETDMSNIWHYGADNWGIEQADRYTDGLFALFDLLTDFPEMARERREFSPAVRIHPSGVHLVIYRTDGQGIEIIRVLHAHQKLTAFLLEG</sequence>
<name>A0ABX7FGH4_9RHOB</name>
<dbReference type="InterPro" id="IPR007712">
    <property type="entry name" value="RelE/ParE_toxin"/>
</dbReference>
<dbReference type="InterPro" id="IPR028344">
    <property type="entry name" value="ParE1/4"/>
</dbReference>
<proteinExistence type="inferred from homology"/>
<keyword evidence="4" id="KW-0614">Plasmid</keyword>
<dbReference type="Gene3D" id="3.30.2310.20">
    <property type="entry name" value="RelE-like"/>
    <property type="match status" value="1"/>
</dbReference>
<comment type="similarity">
    <text evidence="1 3">Belongs to the RelE toxin family.</text>
</comment>
<gene>
    <name evidence="4" type="ORF">GQA70_20525</name>
</gene>
<dbReference type="EMBL" id="CP047168">
    <property type="protein sequence ID" value="QRF68769.1"/>
    <property type="molecule type" value="Genomic_DNA"/>
</dbReference>
<evidence type="ECO:0000256" key="3">
    <source>
        <dbReference type="PIRNR" id="PIRNR029218"/>
    </source>
</evidence>
<dbReference type="RefSeq" id="WP_031322117.1">
    <property type="nucleotide sequence ID" value="NZ_CP047168.1"/>
</dbReference>
<dbReference type="Proteomes" id="UP000596387">
    <property type="component" value="Plasmid p-SCP2"/>
</dbReference>
<dbReference type="PIRSF" id="PIRSF029218">
    <property type="entry name" value="ParE"/>
    <property type="match status" value="1"/>
</dbReference>